<evidence type="ECO:0000256" key="1">
    <source>
        <dbReference type="ARBA" id="ARBA00022723"/>
    </source>
</evidence>
<dbReference type="Pfam" id="PF00130">
    <property type="entry name" value="C1_1"/>
    <property type="match status" value="1"/>
</dbReference>
<dbReference type="InterPro" id="IPR004146">
    <property type="entry name" value="DC1"/>
</dbReference>
<reference evidence="6" key="1">
    <citation type="submission" date="2023-02" db="EMBL/GenBank/DDBJ databases">
        <title>Genome of toxic invasive species Heracleum sosnowskyi carries increased number of genes despite the absence of recent whole-genome duplications.</title>
        <authorList>
            <person name="Schelkunov M."/>
            <person name="Shtratnikova V."/>
            <person name="Makarenko M."/>
            <person name="Klepikova A."/>
            <person name="Omelchenko D."/>
            <person name="Novikova G."/>
            <person name="Obukhova E."/>
            <person name="Bogdanov V."/>
            <person name="Penin A."/>
            <person name="Logacheva M."/>
        </authorList>
    </citation>
    <scope>NUCLEOTIDE SEQUENCE</scope>
    <source>
        <strain evidence="6">Hsosn_3</strain>
        <tissue evidence="6">Leaf</tissue>
    </source>
</reference>
<dbReference type="Proteomes" id="UP001237642">
    <property type="component" value="Unassembled WGS sequence"/>
</dbReference>
<gene>
    <name evidence="6" type="ORF">POM88_047934</name>
</gene>
<dbReference type="GO" id="GO:0046872">
    <property type="term" value="F:metal ion binding"/>
    <property type="evidence" value="ECO:0007669"/>
    <property type="project" value="UniProtKB-KW"/>
</dbReference>
<evidence type="ECO:0000259" key="5">
    <source>
        <dbReference type="Pfam" id="PF03107"/>
    </source>
</evidence>
<feature type="domain" description="Phorbol-ester/DAG-type" evidence="4">
    <location>
        <begin position="248"/>
        <end position="284"/>
    </location>
</feature>
<evidence type="ECO:0000259" key="4">
    <source>
        <dbReference type="Pfam" id="PF00130"/>
    </source>
</evidence>
<dbReference type="SUPFAM" id="SSF57889">
    <property type="entry name" value="Cysteine-rich domain"/>
    <property type="match status" value="4"/>
</dbReference>
<comment type="caution">
    <text evidence="6">The sequence shown here is derived from an EMBL/GenBank/DDBJ whole genome shotgun (WGS) entry which is preliminary data.</text>
</comment>
<dbReference type="InterPro" id="IPR046349">
    <property type="entry name" value="C1-like_sf"/>
</dbReference>
<name>A0AAD8M038_9APIA</name>
<evidence type="ECO:0008006" key="8">
    <source>
        <dbReference type="Google" id="ProtNLM"/>
    </source>
</evidence>
<evidence type="ECO:0000256" key="2">
    <source>
        <dbReference type="ARBA" id="ARBA00022737"/>
    </source>
</evidence>
<feature type="domain" description="DC1" evidence="5">
    <location>
        <begin position="78"/>
        <end position="132"/>
    </location>
</feature>
<sequence>MEFVKHKHPLILDENVPGGYQACYLCREPLHSPLIYSVYRCSSRSDSRGIADDDDDCVKLFLHKSCAELPLKVTDYFMHPQHPISLIPIESTNTSWTCSICLVHSSAMHHMSPTQWLYYCGSCRFFVHITCVDRPTRVSRPPKKTMRNEPVDTSNFDIDALFKQPGIVDRIGWDPEFPLYLPVPDESLLKFWRQQFLKMSRNQGSIYKEMIQHWSHRPHLLFLKKQHFTANDTRLTTTSWRYIVYNDDKIMLCDGCTYPIYPSISPYYECSQCKYYLHATCSEFREPKIFYGQADDILKKSADCLFNCRGCGFLRSGIALIDEDFLLDIGCASLPSFIMHEAHEHDLFQFGCDEFGEICQACGISSENKFMYRCMVSGCRFNLHNTCALKPRKLEHRWDPHPLTLITKPENVSDDHPHDYNCEHCSIDIDTNCWFYHCSLCDLSCHIDCIDEFYKKSNIKFGESDIKTDQQLHEHGLKLVLNKRKRCCGCCGGQIYDAPILECRPCNFIICMPCVNRDRSDRLPDPGDKMVGPRDYANLDCDK</sequence>
<dbReference type="Pfam" id="PF03107">
    <property type="entry name" value="C1_2"/>
    <property type="match status" value="3"/>
</dbReference>
<feature type="domain" description="DC1" evidence="5">
    <location>
        <begin position="399"/>
        <end position="450"/>
    </location>
</feature>
<accession>A0AAD8M038</accession>
<protein>
    <recommendedName>
        <fullName evidence="8">Phorbol-ester/DAG-type domain-containing protein</fullName>
    </recommendedName>
</protein>
<evidence type="ECO:0000313" key="6">
    <source>
        <dbReference type="EMBL" id="KAK1354678.1"/>
    </source>
</evidence>
<evidence type="ECO:0000313" key="7">
    <source>
        <dbReference type="Proteomes" id="UP001237642"/>
    </source>
</evidence>
<keyword evidence="1" id="KW-0479">Metal-binding</keyword>
<reference evidence="6" key="2">
    <citation type="submission" date="2023-05" db="EMBL/GenBank/DDBJ databases">
        <authorList>
            <person name="Schelkunov M.I."/>
        </authorList>
    </citation>
    <scope>NUCLEOTIDE SEQUENCE</scope>
    <source>
        <strain evidence="6">Hsosn_3</strain>
        <tissue evidence="6">Leaf</tissue>
    </source>
</reference>
<organism evidence="6 7">
    <name type="scientific">Heracleum sosnowskyi</name>
    <dbReference type="NCBI Taxonomy" id="360622"/>
    <lineage>
        <taxon>Eukaryota</taxon>
        <taxon>Viridiplantae</taxon>
        <taxon>Streptophyta</taxon>
        <taxon>Embryophyta</taxon>
        <taxon>Tracheophyta</taxon>
        <taxon>Spermatophyta</taxon>
        <taxon>Magnoliopsida</taxon>
        <taxon>eudicotyledons</taxon>
        <taxon>Gunneridae</taxon>
        <taxon>Pentapetalae</taxon>
        <taxon>asterids</taxon>
        <taxon>campanulids</taxon>
        <taxon>Apiales</taxon>
        <taxon>Apiaceae</taxon>
        <taxon>Apioideae</taxon>
        <taxon>apioid superclade</taxon>
        <taxon>Tordylieae</taxon>
        <taxon>Tordyliinae</taxon>
        <taxon>Heracleum</taxon>
    </lineage>
</organism>
<keyword evidence="2" id="KW-0677">Repeat</keyword>
<evidence type="ECO:0000256" key="3">
    <source>
        <dbReference type="ARBA" id="ARBA00022833"/>
    </source>
</evidence>
<dbReference type="EMBL" id="JAUIZM010000011">
    <property type="protein sequence ID" value="KAK1354678.1"/>
    <property type="molecule type" value="Genomic_DNA"/>
</dbReference>
<dbReference type="AlphaFoldDB" id="A0AAD8M038"/>
<dbReference type="InterPro" id="IPR053192">
    <property type="entry name" value="Vacuole_Formation_Reg"/>
</dbReference>
<dbReference type="InterPro" id="IPR002219">
    <property type="entry name" value="PKC_DAG/PE"/>
</dbReference>
<proteinExistence type="predicted"/>
<dbReference type="PANTHER" id="PTHR32410:SF216">
    <property type="entry name" value="PHORBOL-ESTER_DAG-TYPE DOMAIN-CONTAINING PROTEIN"/>
    <property type="match status" value="1"/>
</dbReference>
<feature type="domain" description="DC1" evidence="5">
    <location>
        <begin position="472"/>
        <end position="515"/>
    </location>
</feature>
<keyword evidence="7" id="KW-1185">Reference proteome</keyword>
<keyword evidence="3" id="KW-0862">Zinc</keyword>
<dbReference type="PANTHER" id="PTHR32410">
    <property type="entry name" value="CYSTEINE/HISTIDINE-RICH C1 DOMAIN FAMILY PROTEIN"/>
    <property type="match status" value="1"/>
</dbReference>